<reference evidence="3 4" key="1">
    <citation type="journal article" date="2007" name="Science">
        <title>Sea anemone genome reveals ancestral eumetazoan gene repertoire and genomic organization.</title>
        <authorList>
            <person name="Putnam N.H."/>
            <person name="Srivastava M."/>
            <person name="Hellsten U."/>
            <person name="Dirks B."/>
            <person name="Chapman J."/>
            <person name="Salamov A."/>
            <person name="Terry A."/>
            <person name="Shapiro H."/>
            <person name="Lindquist E."/>
            <person name="Kapitonov V.V."/>
            <person name="Jurka J."/>
            <person name="Genikhovich G."/>
            <person name="Grigoriev I.V."/>
            <person name="Lucas S.M."/>
            <person name="Steele R.E."/>
            <person name="Finnerty J.R."/>
            <person name="Technau U."/>
            <person name="Martindale M.Q."/>
            <person name="Rokhsar D.S."/>
        </authorList>
    </citation>
    <scope>NUCLEOTIDE SEQUENCE [LARGE SCALE GENOMIC DNA]</scope>
    <source>
        <strain evidence="4">CH2 X CH6</strain>
    </source>
</reference>
<dbReference type="GO" id="GO:0005525">
    <property type="term" value="F:GTP binding"/>
    <property type="evidence" value="ECO:0000318"/>
    <property type="project" value="GO_Central"/>
</dbReference>
<dbReference type="Gene3D" id="3.40.50.300">
    <property type="entry name" value="P-loop containing nucleotide triphosphate hydrolases"/>
    <property type="match status" value="1"/>
</dbReference>
<dbReference type="InterPro" id="IPR027417">
    <property type="entry name" value="P-loop_NTPase"/>
</dbReference>
<dbReference type="PROSITE" id="PS51419">
    <property type="entry name" value="RAB"/>
    <property type="match status" value="1"/>
</dbReference>
<name>A7TAQ9_NEMVE</name>
<dbReference type="PANTHER" id="PTHR47977">
    <property type="entry name" value="RAS-RELATED PROTEIN RAB"/>
    <property type="match status" value="1"/>
</dbReference>
<keyword evidence="4" id="KW-1185">Reference proteome</keyword>
<dbReference type="InterPro" id="IPR001806">
    <property type="entry name" value="Small_GTPase"/>
</dbReference>
<dbReference type="InParanoid" id="A7TAQ9"/>
<dbReference type="Proteomes" id="UP000001593">
    <property type="component" value="Unassembled WGS sequence"/>
</dbReference>
<feature type="non-terminal residue" evidence="3">
    <location>
        <position position="1"/>
    </location>
</feature>
<dbReference type="eggNOG" id="KOG0078">
    <property type="taxonomic scope" value="Eukaryota"/>
</dbReference>
<protein>
    <recommendedName>
        <fullName evidence="5">Ras and EF-hand domain-containing protein</fullName>
    </recommendedName>
</protein>
<dbReference type="FunFam" id="3.40.50.300:FF:004887">
    <property type="entry name" value="Predicted protein"/>
    <property type="match status" value="1"/>
</dbReference>
<evidence type="ECO:0000313" key="4">
    <source>
        <dbReference type="Proteomes" id="UP000001593"/>
    </source>
</evidence>
<evidence type="ECO:0008006" key="5">
    <source>
        <dbReference type="Google" id="ProtNLM"/>
    </source>
</evidence>
<evidence type="ECO:0000256" key="1">
    <source>
        <dbReference type="ARBA" id="ARBA00022741"/>
    </source>
</evidence>
<dbReference type="GO" id="GO:0003924">
    <property type="term" value="F:GTPase activity"/>
    <property type="evidence" value="ECO:0000318"/>
    <property type="project" value="GO_Central"/>
</dbReference>
<dbReference type="HOGENOM" id="CLU_041217_10_7_1"/>
<evidence type="ECO:0000313" key="3">
    <source>
        <dbReference type="EMBL" id="EDO26913.1"/>
    </source>
</evidence>
<gene>
    <name evidence="3" type="ORF">NEMVEDRAFT_v1g67805</name>
</gene>
<dbReference type="EMBL" id="DS474333">
    <property type="protein sequence ID" value="EDO26913.1"/>
    <property type="molecule type" value="Genomic_DNA"/>
</dbReference>
<dbReference type="GO" id="GO:0016192">
    <property type="term" value="P:vesicle-mediated transport"/>
    <property type="evidence" value="ECO:0000318"/>
    <property type="project" value="GO_Central"/>
</dbReference>
<dbReference type="SMART" id="SM00175">
    <property type="entry name" value="RAB"/>
    <property type="match status" value="1"/>
</dbReference>
<evidence type="ECO:0000256" key="2">
    <source>
        <dbReference type="ARBA" id="ARBA00023134"/>
    </source>
</evidence>
<organism evidence="3 4">
    <name type="scientific">Nematostella vectensis</name>
    <name type="common">Starlet sea anemone</name>
    <dbReference type="NCBI Taxonomy" id="45351"/>
    <lineage>
        <taxon>Eukaryota</taxon>
        <taxon>Metazoa</taxon>
        <taxon>Cnidaria</taxon>
        <taxon>Anthozoa</taxon>
        <taxon>Hexacorallia</taxon>
        <taxon>Actiniaria</taxon>
        <taxon>Edwardsiidae</taxon>
        <taxon>Nematostella</taxon>
    </lineage>
</organism>
<dbReference type="PROSITE" id="PS51421">
    <property type="entry name" value="RAS"/>
    <property type="match status" value="1"/>
</dbReference>
<sequence>RFRSIAKSYFRKADGVLLLYDVTCETSFLDVRDWVEAIEESCSKPVPIMLCGNKIDIRQSAAAENKTVITAESGSRLA</sequence>
<dbReference type="STRING" id="45351.A7TAQ9"/>
<keyword evidence="1" id="KW-0547">Nucleotide-binding</keyword>
<keyword evidence="2" id="KW-0342">GTP-binding</keyword>
<dbReference type="AlphaFoldDB" id="A7TAQ9"/>
<dbReference type="Pfam" id="PF00071">
    <property type="entry name" value="Ras"/>
    <property type="match status" value="1"/>
</dbReference>
<accession>A7TAQ9</accession>
<proteinExistence type="predicted"/>
<feature type="non-terminal residue" evidence="3">
    <location>
        <position position="78"/>
    </location>
</feature>
<dbReference type="SUPFAM" id="SSF52540">
    <property type="entry name" value="P-loop containing nucleoside triphosphate hydrolases"/>
    <property type="match status" value="1"/>
</dbReference>
<dbReference type="PhylomeDB" id="A7TAQ9"/>
<dbReference type="KEGG" id="nve:5497138"/>
<dbReference type="InterPro" id="IPR050227">
    <property type="entry name" value="Rab"/>
</dbReference>